<reference evidence="2 3" key="1">
    <citation type="submission" date="2022-03" db="EMBL/GenBank/DDBJ databases">
        <authorList>
            <person name="Macdonald S."/>
            <person name="Ahmed S."/>
            <person name="Newling K."/>
        </authorList>
    </citation>
    <scope>NUCLEOTIDE SEQUENCE [LARGE SCALE GENOMIC DNA]</scope>
</reference>
<dbReference type="PANTHER" id="PTHR31111">
    <property type="entry name" value="BNAA05G37150D PROTEIN-RELATED"/>
    <property type="match status" value="1"/>
</dbReference>
<dbReference type="InterPro" id="IPR017451">
    <property type="entry name" value="F-box-assoc_interact_dom"/>
</dbReference>
<dbReference type="EMBL" id="CAKOAT010330709">
    <property type="protein sequence ID" value="CAH8362414.1"/>
    <property type="molecule type" value="Genomic_DNA"/>
</dbReference>
<dbReference type="AlphaFoldDB" id="A0ABC8KTU8"/>
<dbReference type="NCBIfam" id="TIGR01640">
    <property type="entry name" value="F_box_assoc_1"/>
    <property type="match status" value="1"/>
</dbReference>
<evidence type="ECO:0000259" key="1">
    <source>
        <dbReference type="Pfam" id="PF08268"/>
    </source>
</evidence>
<organism evidence="2 3">
    <name type="scientific">Eruca vesicaria subsp. sativa</name>
    <name type="common">Garden rocket</name>
    <name type="synonym">Eruca sativa</name>
    <dbReference type="NCBI Taxonomy" id="29727"/>
    <lineage>
        <taxon>Eukaryota</taxon>
        <taxon>Viridiplantae</taxon>
        <taxon>Streptophyta</taxon>
        <taxon>Embryophyta</taxon>
        <taxon>Tracheophyta</taxon>
        <taxon>Spermatophyta</taxon>
        <taxon>Magnoliopsida</taxon>
        <taxon>eudicotyledons</taxon>
        <taxon>Gunneridae</taxon>
        <taxon>Pentapetalae</taxon>
        <taxon>rosids</taxon>
        <taxon>malvids</taxon>
        <taxon>Brassicales</taxon>
        <taxon>Brassicaceae</taxon>
        <taxon>Brassiceae</taxon>
        <taxon>Eruca</taxon>
    </lineage>
</organism>
<sequence length="285" mass="33202">MTISDILYHHIYPPVNGLICCIRDSSITVCNPATRQIVKLPDLTCNGRYIHARLGYDPVEDQYKVLCLLTTTNLFRPNQNNIQEEYLVCTVTSSKKQEWRKIENTVGLCLGISRGICIDGAIYYETGKLMIVRFDVRTENIKLIRASEESDFLRKFPSTLLNYNGKLGIVDYPYKSVKRLWILEDAEKQQWSSMTCVLPLELECLLGSYVVSKRDVHNGEIMVFHPWSWSLEKFCRVYYYDFKKESIIRKVEVVVDGEFRRILGIGEQKCLILCYPGYFENIRFL</sequence>
<feature type="domain" description="F-box associated beta-propeller type 3" evidence="1">
    <location>
        <begin position="7"/>
        <end position="253"/>
    </location>
</feature>
<gene>
    <name evidence="2" type="ORF">ERUC_LOCUS28170</name>
</gene>
<dbReference type="Proteomes" id="UP001642260">
    <property type="component" value="Unassembled WGS sequence"/>
</dbReference>
<evidence type="ECO:0000313" key="2">
    <source>
        <dbReference type="EMBL" id="CAH8362414.1"/>
    </source>
</evidence>
<protein>
    <recommendedName>
        <fullName evidence="1">F-box associated beta-propeller type 3 domain-containing protein</fullName>
    </recommendedName>
</protein>
<dbReference type="Pfam" id="PF08268">
    <property type="entry name" value="FBA_3"/>
    <property type="match status" value="1"/>
</dbReference>
<dbReference type="InterPro" id="IPR013187">
    <property type="entry name" value="F-box-assoc_dom_typ3"/>
</dbReference>
<keyword evidence="3" id="KW-1185">Reference proteome</keyword>
<name>A0ABC8KTU8_ERUVS</name>
<dbReference type="PANTHER" id="PTHR31111:SF98">
    <property type="entry name" value="F-BOX ASSOCIATED UBIQUITINATION EFFECTOR FAMILY PROTEIN-RELATED"/>
    <property type="match status" value="1"/>
</dbReference>
<accession>A0ABC8KTU8</accession>
<evidence type="ECO:0000313" key="3">
    <source>
        <dbReference type="Proteomes" id="UP001642260"/>
    </source>
</evidence>
<proteinExistence type="predicted"/>
<comment type="caution">
    <text evidence="2">The sequence shown here is derived from an EMBL/GenBank/DDBJ whole genome shotgun (WGS) entry which is preliminary data.</text>
</comment>